<evidence type="ECO:0000313" key="11">
    <source>
        <dbReference type="Proteomes" id="UP000178501"/>
    </source>
</evidence>
<evidence type="ECO:0000256" key="6">
    <source>
        <dbReference type="ARBA" id="ARBA00023136"/>
    </source>
</evidence>
<feature type="repeat" description="TPR" evidence="7">
    <location>
        <begin position="677"/>
        <end position="710"/>
    </location>
</feature>
<feature type="transmembrane region" description="Helical" evidence="8">
    <location>
        <begin position="12"/>
        <end position="31"/>
    </location>
</feature>
<dbReference type="Proteomes" id="UP000178501">
    <property type="component" value="Unassembled WGS sequence"/>
</dbReference>
<reference evidence="10 11" key="1">
    <citation type="journal article" date="2016" name="Nat. Commun.">
        <title>Thousands of microbial genomes shed light on interconnected biogeochemical processes in an aquifer system.</title>
        <authorList>
            <person name="Anantharaman K."/>
            <person name="Brown C.T."/>
            <person name="Hug L.A."/>
            <person name="Sharon I."/>
            <person name="Castelle C.J."/>
            <person name="Probst A.J."/>
            <person name="Thomas B.C."/>
            <person name="Singh A."/>
            <person name="Wilkins M.J."/>
            <person name="Karaoz U."/>
            <person name="Brodie E.L."/>
            <person name="Williams K.H."/>
            <person name="Hubbard S.S."/>
            <person name="Banfield J.F."/>
        </authorList>
    </citation>
    <scope>NUCLEOTIDE SEQUENCE [LARGE SCALE GENOMIC DNA]</scope>
</reference>
<keyword evidence="5 8" id="KW-1133">Transmembrane helix</keyword>
<evidence type="ECO:0000256" key="2">
    <source>
        <dbReference type="ARBA" id="ARBA00022692"/>
    </source>
</evidence>
<feature type="transmembrane region" description="Helical" evidence="8">
    <location>
        <begin position="43"/>
        <end position="62"/>
    </location>
</feature>
<dbReference type="InterPro" id="IPR051533">
    <property type="entry name" value="WaaL-like"/>
</dbReference>
<keyword evidence="3" id="KW-0677">Repeat</keyword>
<evidence type="ECO:0000256" key="5">
    <source>
        <dbReference type="ARBA" id="ARBA00022989"/>
    </source>
</evidence>
<accession>A0A1G1YFH8</accession>
<evidence type="ECO:0000256" key="3">
    <source>
        <dbReference type="ARBA" id="ARBA00022737"/>
    </source>
</evidence>
<comment type="subcellular location">
    <subcellularLocation>
        <location evidence="1">Membrane</location>
        <topology evidence="1">Multi-pass membrane protein</topology>
    </subcellularLocation>
</comment>
<evidence type="ECO:0000259" key="9">
    <source>
        <dbReference type="Pfam" id="PF04932"/>
    </source>
</evidence>
<sequence length="834" mass="95078">MPLQEKISKFLFSLIFAGVCFILFLPLVMYSRAFFPFVVPKNILFRMAAEIIFAAYLILAYLNPEFRPKFNKLAWSVLAFFGVMAVATFAGLGLYSSFWGNYERMGGLFHYFHVGLYFFVLINVFKNKKSWHSFFTFSIFASIIMSFIAYSQWLKLPFLLGSSTGERLSGTLGNPIYFAAYLLFHLFFILYFLAKEERFNLKFFSLSFLTFDLFLVLGSVLDRLFPMGDWGAFNFFKAPILDESFKYLKFIWPFVFLQGLILAAWLLRAKKHNVRILLAIIFLFEFIMFFATQSRGAVISFFGGLVLFFPLAILLFTKAAKIIKIISAAVLLIAVLSPFALYFGKGLSLVKSNPTLNRLANISLTDTTSQSRLTTWQASWQGWTDDARTFIIGVGPENYYYIFNKYFPTEIYKDKGSQTWFDRPHNIIFDVAATTGLVGLISYLAILILAGSALIKNYRLNQSISSSWLLVALLAAYFGQNFFVFDTVNTEILFYLLLGFIVFLSNFQAGQTAKGGREEKSPAPPAYVDLNYIYIAVILVLLAFGLAVNFKTFKANNYLFRSLMIKSAGSGYNEDKFNYYKKAIAEATTGRFEARQQLSDYAVNIIKSGQSLTSNELAVIRFAQEQLEANVKEEPLNVRHMLYLASFYDNLARLDPKAPLKSIELLEGGRHLSPTRPQIYYELGQAYAFSGDYGKAQKYFEQGIALAPRVFDDRFTLLTAYVFFQKFDLAQAQFDFMAKELKWQPTAEDYKRLADIYSRVKKYDKVIEYAEKAVEMEKTAANYAQLAALYAKIGENQKARAAVDQAIKLDANFAAEGKIFLEKLKTGELLEKSN</sequence>
<keyword evidence="4 7" id="KW-0802">TPR repeat</keyword>
<feature type="transmembrane region" description="Helical" evidence="8">
    <location>
        <begin position="467"/>
        <end position="486"/>
    </location>
</feature>
<feature type="transmembrane region" description="Helical" evidence="8">
    <location>
        <begin position="297"/>
        <end position="316"/>
    </location>
</feature>
<name>A0A1G1YFH8_9BACT</name>
<dbReference type="Pfam" id="PF07719">
    <property type="entry name" value="TPR_2"/>
    <property type="match status" value="1"/>
</dbReference>
<feature type="transmembrane region" description="Helical" evidence="8">
    <location>
        <begin position="492"/>
        <end position="509"/>
    </location>
</feature>
<evidence type="ECO:0000313" key="10">
    <source>
        <dbReference type="EMBL" id="OGY50237.1"/>
    </source>
</evidence>
<evidence type="ECO:0000256" key="7">
    <source>
        <dbReference type="PROSITE-ProRule" id="PRU00339"/>
    </source>
</evidence>
<feature type="transmembrane region" description="Helical" evidence="8">
    <location>
        <begin position="427"/>
        <end position="455"/>
    </location>
</feature>
<dbReference type="PANTHER" id="PTHR37422:SF13">
    <property type="entry name" value="LIPOPOLYSACCHARIDE BIOSYNTHESIS PROTEIN PA4999-RELATED"/>
    <property type="match status" value="1"/>
</dbReference>
<feature type="transmembrane region" description="Helical" evidence="8">
    <location>
        <begin position="530"/>
        <end position="550"/>
    </location>
</feature>
<feature type="transmembrane region" description="Helical" evidence="8">
    <location>
        <begin position="201"/>
        <end position="221"/>
    </location>
</feature>
<protein>
    <recommendedName>
        <fullName evidence="9">O-antigen ligase-related domain-containing protein</fullName>
    </recommendedName>
</protein>
<dbReference type="SUPFAM" id="SSF48452">
    <property type="entry name" value="TPR-like"/>
    <property type="match status" value="1"/>
</dbReference>
<feature type="transmembrane region" description="Helical" evidence="8">
    <location>
        <begin position="274"/>
        <end position="291"/>
    </location>
</feature>
<dbReference type="PANTHER" id="PTHR37422">
    <property type="entry name" value="TEICHURONIC ACID BIOSYNTHESIS PROTEIN TUAE"/>
    <property type="match status" value="1"/>
</dbReference>
<dbReference type="PROSITE" id="PS50005">
    <property type="entry name" value="TPR"/>
    <property type="match status" value="2"/>
</dbReference>
<feature type="domain" description="O-antigen ligase-related" evidence="9">
    <location>
        <begin position="281"/>
        <end position="444"/>
    </location>
</feature>
<dbReference type="EMBL" id="MHIK01000064">
    <property type="protein sequence ID" value="OGY50237.1"/>
    <property type="molecule type" value="Genomic_DNA"/>
</dbReference>
<dbReference type="Gene3D" id="1.25.40.10">
    <property type="entry name" value="Tetratricopeptide repeat domain"/>
    <property type="match status" value="2"/>
</dbReference>
<evidence type="ECO:0000256" key="4">
    <source>
        <dbReference type="ARBA" id="ARBA00022803"/>
    </source>
</evidence>
<proteinExistence type="predicted"/>
<dbReference type="InterPro" id="IPR011990">
    <property type="entry name" value="TPR-like_helical_dom_sf"/>
</dbReference>
<keyword evidence="2 8" id="KW-0812">Transmembrane</keyword>
<feature type="repeat" description="TPR" evidence="7">
    <location>
        <begin position="747"/>
        <end position="780"/>
    </location>
</feature>
<dbReference type="Pfam" id="PF04932">
    <property type="entry name" value="Wzy_C"/>
    <property type="match status" value="1"/>
</dbReference>
<feature type="transmembrane region" description="Helical" evidence="8">
    <location>
        <begin position="74"/>
        <end position="96"/>
    </location>
</feature>
<dbReference type="GO" id="GO:0016020">
    <property type="term" value="C:membrane"/>
    <property type="evidence" value="ECO:0007669"/>
    <property type="project" value="UniProtKB-SubCell"/>
</dbReference>
<feature type="transmembrane region" description="Helical" evidence="8">
    <location>
        <begin position="174"/>
        <end position="194"/>
    </location>
</feature>
<feature type="transmembrane region" description="Helical" evidence="8">
    <location>
        <begin position="250"/>
        <end position="267"/>
    </location>
</feature>
<gene>
    <name evidence="10" type="ORF">A3J65_04370</name>
</gene>
<dbReference type="SMART" id="SM00028">
    <property type="entry name" value="TPR"/>
    <property type="match status" value="3"/>
</dbReference>
<feature type="transmembrane region" description="Helical" evidence="8">
    <location>
        <begin position="134"/>
        <end position="154"/>
    </location>
</feature>
<dbReference type="PROSITE" id="PS50293">
    <property type="entry name" value="TPR_REGION"/>
    <property type="match status" value="1"/>
</dbReference>
<dbReference type="InterPro" id="IPR007016">
    <property type="entry name" value="O-antigen_ligase-rel_domated"/>
</dbReference>
<keyword evidence="6 8" id="KW-0472">Membrane</keyword>
<feature type="transmembrane region" description="Helical" evidence="8">
    <location>
        <begin position="323"/>
        <end position="344"/>
    </location>
</feature>
<feature type="transmembrane region" description="Helical" evidence="8">
    <location>
        <begin position="108"/>
        <end position="125"/>
    </location>
</feature>
<dbReference type="Pfam" id="PF13181">
    <property type="entry name" value="TPR_8"/>
    <property type="match status" value="2"/>
</dbReference>
<evidence type="ECO:0000256" key="8">
    <source>
        <dbReference type="SAM" id="Phobius"/>
    </source>
</evidence>
<comment type="caution">
    <text evidence="10">The sequence shown here is derived from an EMBL/GenBank/DDBJ whole genome shotgun (WGS) entry which is preliminary data.</text>
</comment>
<dbReference type="AlphaFoldDB" id="A0A1G1YFH8"/>
<evidence type="ECO:0000256" key="1">
    <source>
        <dbReference type="ARBA" id="ARBA00004141"/>
    </source>
</evidence>
<dbReference type="InterPro" id="IPR019734">
    <property type="entry name" value="TPR_rpt"/>
</dbReference>
<organism evidence="10 11">
    <name type="scientific">Candidatus Buchananbacteria bacterium RIFCSPHIGHO2_02_FULL_45_11b</name>
    <dbReference type="NCBI Taxonomy" id="1797541"/>
    <lineage>
        <taxon>Bacteria</taxon>
        <taxon>Candidatus Buchananiibacteriota</taxon>
    </lineage>
</organism>
<dbReference type="InterPro" id="IPR013105">
    <property type="entry name" value="TPR_2"/>
</dbReference>